<evidence type="ECO:0000313" key="4">
    <source>
        <dbReference type="Proteomes" id="UP000620382"/>
    </source>
</evidence>
<dbReference type="RefSeq" id="WP_153872436.1">
    <property type="nucleotide sequence ID" value="NZ_JAEKCT010000008.1"/>
</dbReference>
<dbReference type="Proteomes" id="UP000620382">
    <property type="component" value="Unassembled WGS sequence"/>
</dbReference>
<dbReference type="AlphaFoldDB" id="A0A5P1DH12"/>
<reference evidence="2 3" key="1">
    <citation type="submission" date="2019-08" db="EMBL/GenBank/DDBJ databases">
        <title>Pseudomonas haemolytica sp. nov. isolated from raw milk and skim milk concentrate.</title>
        <authorList>
            <person name="Hofmann K."/>
            <person name="Huptas C."/>
            <person name="Doll E."/>
            <person name="Scherer S."/>
            <person name="Wenning M."/>
        </authorList>
    </citation>
    <scope>NUCLEOTIDE SEQUENCE [LARGE SCALE GENOMIC DNA]</scope>
    <source>
        <strain evidence="2 3">DSM 108987</strain>
    </source>
</reference>
<reference evidence="1 4" key="2">
    <citation type="submission" date="2021-01" db="EMBL/GenBank/DDBJ databases">
        <title>Antibiotic resistance and phylogeny of Pseudomonas spp. isolated over three decades from chicken meat in the Norwegian food chain.</title>
        <authorList>
            <person name="Moen B."/>
        </authorList>
    </citation>
    <scope>NUCLEOTIDE SEQUENCE [LARGE SCALE GENOMIC DNA]</scope>
    <source>
        <strain evidence="1 4">MF6766</strain>
    </source>
</reference>
<comment type="caution">
    <text evidence="2">The sequence shown here is derived from an EMBL/GenBank/DDBJ whole genome shotgun (WGS) entry which is preliminary data.</text>
</comment>
<sequence length="173" mass="19356">MDDTEHLNRESDFQETLKEARQDETAIWNKVQQVSSNSHVALCFLNGTAQTFELAAASWDIGAVQEEYVIHPWSYLTFVLRAEIPYFARGRASTEAKHSFTYTSGNQSFEFSTSLKVRKKYQAFSFSPDTVAQREHTIVSTGAAPLLCFSAITHASASQPYHYAVAISIGGQY</sequence>
<name>A0A5P1DH12_9PSED</name>
<dbReference type="OrthoDB" id="6893845at2"/>
<dbReference type="EMBL" id="JAENSR010000007">
    <property type="protein sequence ID" value="MBK3461998.1"/>
    <property type="molecule type" value="Genomic_DNA"/>
</dbReference>
<protein>
    <submittedName>
        <fullName evidence="2">Uncharacterized protein</fullName>
    </submittedName>
</protein>
<accession>A0A5P1DH12</accession>
<organism evidence="2 3">
    <name type="scientific">Pseudomonas haemolytica</name>
    <dbReference type="NCBI Taxonomy" id="2600065"/>
    <lineage>
        <taxon>Bacteria</taxon>
        <taxon>Pseudomonadati</taxon>
        <taxon>Pseudomonadota</taxon>
        <taxon>Gammaproteobacteria</taxon>
        <taxon>Pseudomonadales</taxon>
        <taxon>Pseudomonadaceae</taxon>
        <taxon>Pseudomonas</taxon>
    </lineage>
</organism>
<keyword evidence="4" id="KW-1185">Reference proteome</keyword>
<dbReference type="EMBL" id="VOIW01000007">
    <property type="protein sequence ID" value="MRJ39795.1"/>
    <property type="molecule type" value="Genomic_DNA"/>
</dbReference>
<dbReference type="Proteomes" id="UP000408764">
    <property type="component" value="Unassembled WGS sequence"/>
</dbReference>
<proteinExistence type="predicted"/>
<gene>
    <name evidence="2" type="ORF">FRT59_22890</name>
    <name evidence="1" type="ORF">JJD71_23290</name>
</gene>
<evidence type="ECO:0000313" key="1">
    <source>
        <dbReference type="EMBL" id="MBK3461998.1"/>
    </source>
</evidence>
<evidence type="ECO:0000313" key="3">
    <source>
        <dbReference type="Proteomes" id="UP000408764"/>
    </source>
</evidence>
<evidence type="ECO:0000313" key="2">
    <source>
        <dbReference type="EMBL" id="MRJ39795.1"/>
    </source>
</evidence>